<keyword evidence="1" id="KW-0472">Membrane</keyword>
<dbReference type="KEGG" id="psco:LY89DRAFT_485940"/>
<evidence type="ECO:0000313" key="3">
    <source>
        <dbReference type="Proteomes" id="UP000070700"/>
    </source>
</evidence>
<dbReference type="GeneID" id="28817576"/>
<dbReference type="InParanoid" id="A0A194XGG5"/>
<reference evidence="2 3" key="1">
    <citation type="submission" date="2015-10" db="EMBL/GenBank/DDBJ databases">
        <title>Full genome of DAOMC 229536 Phialocephala scopiformis, a fungal endophyte of spruce producing the potent anti-insectan compound rugulosin.</title>
        <authorList>
            <consortium name="DOE Joint Genome Institute"/>
            <person name="Walker A.K."/>
            <person name="Frasz S.L."/>
            <person name="Seifert K.A."/>
            <person name="Miller J.D."/>
            <person name="Mondo S.J."/>
            <person name="Labutti K."/>
            <person name="Lipzen A."/>
            <person name="Dockter R."/>
            <person name="Kennedy M."/>
            <person name="Grigoriev I.V."/>
            <person name="Spatafora J.W."/>
        </authorList>
    </citation>
    <scope>NUCLEOTIDE SEQUENCE [LARGE SCALE GENOMIC DNA]</scope>
    <source>
        <strain evidence="2 3">CBS 120377</strain>
    </source>
</reference>
<protein>
    <submittedName>
        <fullName evidence="2">Uncharacterized protein</fullName>
    </submittedName>
</protein>
<keyword evidence="1" id="KW-0812">Transmembrane</keyword>
<keyword evidence="3" id="KW-1185">Reference proteome</keyword>
<dbReference type="RefSeq" id="XP_018073586.1">
    <property type="nucleotide sequence ID" value="XM_018207850.1"/>
</dbReference>
<dbReference type="AlphaFoldDB" id="A0A194XGG5"/>
<evidence type="ECO:0000313" key="2">
    <source>
        <dbReference type="EMBL" id="KUJ19231.1"/>
    </source>
</evidence>
<name>A0A194XGG5_MOLSC</name>
<dbReference type="Proteomes" id="UP000070700">
    <property type="component" value="Unassembled WGS sequence"/>
</dbReference>
<gene>
    <name evidence="2" type="ORF">LY89DRAFT_485940</name>
</gene>
<keyword evidence="1" id="KW-1133">Transmembrane helix</keyword>
<accession>A0A194XGG5</accession>
<proteinExistence type="predicted"/>
<dbReference type="EMBL" id="KQ947411">
    <property type="protein sequence ID" value="KUJ19231.1"/>
    <property type="molecule type" value="Genomic_DNA"/>
</dbReference>
<sequence length="62" mass="7126">MYHYSTMYSPTSILNEVCYIASFSSCFVIEVLLSFQMTDFHLRTTSRKGKSCVDLLSFSLLI</sequence>
<feature type="transmembrane region" description="Helical" evidence="1">
    <location>
        <begin position="12"/>
        <end position="33"/>
    </location>
</feature>
<organism evidence="2 3">
    <name type="scientific">Mollisia scopiformis</name>
    <name type="common">Conifer needle endophyte fungus</name>
    <name type="synonym">Phialocephala scopiformis</name>
    <dbReference type="NCBI Taxonomy" id="149040"/>
    <lineage>
        <taxon>Eukaryota</taxon>
        <taxon>Fungi</taxon>
        <taxon>Dikarya</taxon>
        <taxon>Ascomycota</taxon>
        <taxon>Pezizomycotina</taxon>
        <taxon>Leotiomycetes</taxon>
        <taxon>Helotiales</taxon>
        <taxon>Mollisiaceae</taxon>
        <taxon>Mollisia</taxon>
    </lineage>
</organism>
<evidence type="ECO:0000256" key="1">
    <source>
        <dbReference type="SAM" id="Phobius"/>
    </source>
</evidence>